<dbReference type="PANTHER" id="PTHR16092">
    <property type="entry name" value="SEC3/SYNTAXIN-RELATED"/>
    <property type="match status" value="1"/>
</dbReference>
<dbReference type="Proteomes" id="UP000813824">
    <property type="component" value="Unassembled WGS sequence"/>
</dbReference>
<feature type="compositionally biased region" description="Polar residues" evidence="5">
    <location>
        <begin position="329"/>
        <end position="338"/>
    </location>
</feature>
<feature type="compositionally biased region" description="Acidic residues" evidence="5">
    <location>
        <begin position="438"/>
        <end position="449"/>
    </location>
</feature>
<comment type="caution">
    <text evidence="7">The sequence shown here is derived from an EMBL/GenBank/DDBJ whole genome shotgun (WGS) entry which is preliminary data.</text>
</comment>
<keyword evidence="2" id="KW-0813">Transport</keyword>
<evidence type="ECO:0000313" key="7">
    <source>
        <dbReference type="EMBL" id="KAH8099365.1"/>
    </source>
</evidence>
<dbReference type="Gene3D" id="2.30.29.90">
    <property type="match status" value="1"/>
</dbReference>
<dbReference type="Pfam" id="PF20654">
    <property type="entry name" value="Sec3_C-term"/>
    <property type="match status" value="1"/>
</dbReference>
<feature type="compositionally biased region" description="Polar residues" evidence="5">
    <location>
        <begin position="188"/>
        <end position="210"/>
    </location>
</feature>
<dbReference type="GO" id="GO:0006893">
    <property type="term" value="P:Golgi to plasma membrane transport"/>
    <property type="evidence" value="ECO:0007669"/>
    <property type="project" value="TreeGrafter"/>
</dbReference>
<protein>
    <submittedName>
        <fullName evidence="7">Exocyst complex component Sec3-domain-containing protein</fullName>
    </submittedName>
</protein>
<dbReference type="GO" id="GO:0005886">
    <property type="term" value="C:plasma membrane"/>
    <property type="evidence" value="ECO:0007669"/>
    <property type="project" value="TreeGrafter"/>
</dbReference>
<sequence length="1185" mass="131251">MADYESVKQRIISSVFSRRNATGGGEDETYVAHIKIYEDAGEDEGGRKPRYIIISQAGNRAGFIHKSKLNANGSFSVGKTWRLVELRGVEVVNPLSFNITLSRTYRWQTENQNDQINFVVAIIRLFRAITGGAIALQIAGIRDPDSALTTIPRQPPQLPQQTPNAYARPERASTPTGTAPLQPAPRRSNVTSNVQENSLPSRPTAYTRSESPIVASNRAPRPRPSSPATSRAESPDTVRPQERATTPSRTQRPTTPSSNPPFVDSQSPQRNGLPSSLRPRQGRRPSNASSTMRASSSTTTSQIPSIITTLSPQLPTSTTTPAMSGPFNGASNSPTESRSNGDSHPSSHLEPSPAPLTPSPVSAYQNYDTLDTPRPRARSKSPAVSPQARRTTVFNHDPSAQSRREPNARVSFYDPANQATLDRLLSGDATVQLTKDEKEEDGDGEEGGVEIENAQATLASVEEMLEGYEWASEDILSGKVMRGTADQIQARLLDELMALEKANIHSFIETDDRVNTVLKFLDDALAELDSMDSIVASYKIHLNVVNDDIAFIQSQNRGLQVQTQNQRALLTELEELLQTVQVDREALLTLTQESLEKSPSITRLEEAATQLYKALLAGRDRDMAATMERLDEYRTHNTQFCKRMFDFLSIMFTAQSKLLLGDDSGVIKSSSRGKPALKDHKEFESYLERYSGLMLYLKEMDEAVYGRLCAAYFSASSELHAIQTKAFMAVCNGMIKKVPDEDEGFGTAPQTGTYRAAAVGMKRAGTIVRSPLEGRKERKERPDREMHASDAFALILEQVAPMIYREEDFIADFLQINDAALTFADYMGLENYFRRQASRSAGLSSATAKLVRGALDLIFGFIPAELKTWLDSAIGKDTVQIVGIIVCLERFLADAEERGNAFLLNVLEKTHARLKSQFDRRINEHIKSVEDTKLTSKKRNGVAAFIKYFPTYIGKVESQLIGADGLEVRQHVDQSYDKLVSSMFEALKQMAKMDGEGEDKGQLNYHVILIENMHHFIAEISQIDIGTVSIFLSRAQAIYDENLGAYVKLVLRRPFAKIIDYFEGVERLLKTTAPSEISSNSTYSKTALKKVVKEFTAKDVRKNVDALFKRVEKHFTETTGSEQSSSSMASGTALAGVWKACEDELLRITELFSKRIAQCYQSSGVTLEYTAADVEGAFKRHRVAA</sequence>
<dbReference type="Pfam" id="PF15277">
    <property type="entry name" value="Sec3-PIP2_bind"/>
    <property type="match status" value="1"/>
</dbReference>
<dbReference type="InterPro" id="IPR028258">
    <property type="entry name" value="Sec3-PIP2_bind"/>
</dbReference>
<feature type="compositionally biased region" description="Low complexity" evidence="5">
    <location>
        <begin position="286"/>
        <end position="321"/>
    </location>
</feature>
<dbReference type="GO" id="GO:0006887">
    <property type="term" value="P:exocytosis"/>
    <property type="evidence" value="ECO:0007669"/>
    <property type="project" value="UniProtKB-KW"/>
</dbReference>
<keyword evidence="4" id="KW-0175">Coiled coil</keyword>
<comment type="similarity">
    <text evidence="1">Belongs to the SEC3 family.</text>
</comment>
<evidence type="ECO:0000256" key="5">
    <source>
        <dbReference type="SAM" id="MobiDB-lite"/>
    </source>
</evidence>
<dbReference type="InterPro" id="IPR019160">
    <property type="entry name" value="Sec3_CC"/>
</dbReference>
<dbReference type="AlphaFoldDB" id="A0A8K0UM01"/>
<keyword evidence="8" id="KW-1185">Reference proteome</keyword>
<dbReference type="GO" id="GO:0005546">
    <property type="term" value="F:phosphatidylinositol-4,5-bisphosphate binding"/>
    <property type="evidence" value="ECO:0007669"/>
    <property type="project" value="TreeGrafter"/>
</dbReference>
<evidence type="ECO:0000256" key="2">
    <source>
        <dbReference type="ARBA" id="ARBA00022448"/>
    </source>
</evidence>
<organism evidence="7 8">
    <name type="scientific">Cristinia sonorae</name>
    <dbReference type="NCBI Taxonomy" id="1940300"/>
    <lineage>
        <taxon>Eukaryota</taxon>
        <taxon>Fungi</taxon>
        <taxon>Dikarya</taxon>
        <taxon>Basidiomycota</taxon>
        <taxon>Agaricomycotina</taxon>
        <taxon>Agaricomycetes</taxon>
        <taxon>Agaricomycetidae</taxon>
        <taxon>Agaricales</taxon>
        <taxon>Pleurotineae</taxon>
        <taxon>Stephanosporaceae</taxon>
        <taxon>Cristinia</taxon>
    </lineage>
</organism>
<dbReference type="PANTHER" id="PTHR16092:SF14">
    <property type="entry name" value="EXOCYST COMPLEX COMPONENT 1 ISOFORM X1"/>
    <property type="match status" value="1"/>
</dbReference>
<dbReference type="EMBL" id="JAEVFJ010000020">
    <property type="protein sequence ID" value="KAH8099365.1"/>
    <property type="molecule type" value="Genomic_DNA"/>
</dbReference>
<dbReference type="InterPro" id="IPR048628">
    <property type="entry name" value="Sec3_C"/>
</dbReference>
<gene>
    <name evidence="7" type="ORF">BXZ70DRAFT_943397</name>
</gene>
<dbReference type="OrthoDB" id="27109at2759"/>
<feature type="region of interest" description="Disordered" evidence="5">
    <location>
        <begin position="147"/>
        <end position="412"/>
    </location>
</feature>
<feature type="compositionally biased region" description="Low complexity" evidence="5">
    <location>
        <begin position="243"/>
        <end position="261"/>
    </location>
</feature>
<dbReference type="Pfam" id="PF09763">
    <property type="entry name" value="Sec3_CC"/>
    <property type="match status" value="1"/>
</dbReference>
<name>A0A8K0UM01_9AGAR</name>
<dbReference type="CDD" id="cd13315">
    <property type="entry name" value="PH_Sec3"/>
    <property type="match status" value="1"/>
</dbReference>
<dbReference type="GO" id="GO:0000145">
    <property type="term" value="C:exocyst"/>
    <property type="evidence" value="ECO:0007669"/>
    <property type="project" value="InterPro"/>
</dbReference>
<dbReference type="SMART" id="SM01313">
    <property type="entry name" value="Sec3-PIP2_bind"/>
    <property type="match status" value="1"/>
</dbReference>
<accession>A0A8K0UM01</accession>
<keyword evidence="3" id="KW-0268">Exocytosis</keyword>
<evidence type="ECO:0000256" key="1">
    <source>
        <dbReference type="ARBA" id="ARBA00006518"/>
    </source>
</evidence>
<evidence type="ECO:0000313" key="8">
    <source>
        <dbReference type="Proteomes" id="UP000813824"/>
    </source>
</evidence>
<feature type="region of interest" description="Disordered" evidence="5">
    <location>
        <begin position="425"/>
        <end position="449"/>
    </location>
</feature>
<evidence type="ECO:0000259" key="6">
    <source>
        <dbReference type="SMART" id="SM01313"/>
    </source>
</evidence>
<feature type="compositionally biased region" description="Basic and acidic residues" evidence="5">
    <location>
        <begin position="233"/>
        <end position="242"/>
    </location>
</feature>
<feature type="compositionally biased region" description="Polar residues" evidence="5">
    <location>
        <begin position="359"/>
        <end position="369"/>
    </location>
</feature>
<feature type="domain" description="Exocyst complex component Sec3 PIP2-binding N-terminal" evidence="6">
    <location>
        <begin position="45"/>
        <end position="129"/>
    </location>
</feature>
<reference evidence="7" key="1">
    <citation type="journal article" date="2021" name="New Phytol.">
        <title>Evolutionary innovations through gain and loss of genes in the ectomycorrhizal Boletales.</title>
        <authorList>
            <person name="Wu G."/>
            <person name="Miyauchi S."/>
            <person name="Morin E."/>
            <person name="Kuo A."/>
            <person name="Drula E."/>
            <person name="Varga T."/>
            <person name="Kohler A."/>
            <person name="Feng B."/>
            <person name="Cao Y."/>
            <person name="Lipzen A."/>
            <person name="Daum C."/>
            <person name="Hundley H."/>
            <person name="Pangilinan J."/>
            <person name="Johnson J."/>
            <person name="Barry K."/>
            <person name="LaButti K."/>
            <person name="Ng V."/>
            <person name="Ahrendt S."/>
            <person name="Min B."/>
            <person name="Choi I.G."/>
            <person name="Park H."/>
            <person name="Plett J.M."/>
            <person name="Magnuson J."/>
            <person name="Spatafora J.W."/>
            <person name="Nagy L.G."/>
            <person name="Henrissat B."/>
            <person name="Grigoriev I.V."/>
            <person name="Yang Z.L."/>
            <person name="Xu J."/>
            <person name="Martin F.M."/>
        </authorList>
    </citation>
    <scope>NUCLEOTIDE SEQUENCE</scope>
    <source>
        <strain evidence="7">KKN 215</strain>
    </source>
</reference>
<proteinExistence type="inferred from homology"/>
<feature type="compositionally biased region" description="Polar residues" evidence="5">
    <location>
        <begin position="382"/>
        <end position="401"/>
    </location>
</feature>
<evidence type="ECO:0000256" key="3">
    <source>
        <dbReference type="ARBA" id="ARBA00022483"/>
    </source>
</evidence>
<feature type="compositionally biased region" description="Polar residues" evidence="5">
    <location>
        <begin position="264"/>
        <end position="274"/>
    </location>
</feature>
<evidence type="ECO:0000256" key="4">
    <source>
        <dbReference type="ARBA" id="ARBA00023054"/>
    </source>
</evidence>